<evidence type="ECO:0000256" key="1">
    <source>
        <dbReference type="ARBA" id="ARBA00023015"/>
    </source>
</evidence>
<accession>A0A6J7D2W7</accession>
<keyword evidence="2" id="KW-0238">DNA-binding</keyword>
<dbReference type="GO" id="GO:0003677">
    <property type="term" value="F:DNA binding"/>
    <property type="evidence" value="ECO:0007669"/>
    <property type="project" value="UniProtKB-KW"/>
</dbReference>
<dbReference type="InterPro" id="IPR008920">
    <property type="entry name" value="TF_FadR/GntR_C"/>
</dbReference>
<dbReference type="GO" id="GO:0003700">
    <property type="term" value="F:DNA-binding transcription factor activity"/>
    <property type="evidence" value="ECO:0007669"/>
    <property type="project" value="InterPro"/>
</dbReference>
<dbReference type="Pfam" id="PF07729">
    <property type="entry name" value="FCD"/>
    <property type="match status" value="1"/>
</dbReference>
<feature type="domain" description="HTH gntR-type" evidence="4">
    <location>
        <begin position="39"/>
        <end position="106"/>
    </location>
</feature>
<dbReference type="InterPro" id="IPR000524">
    <property type="entry name" value="Tscrpt_reg_HTH_GntR"/>
</dbReference>
<dbReference type="SUPFAM" id="SSF48008">
    <property type="entry name" value="GntR ligand-binding domain-like"/>
    <property type="match status" value="1"/>
</dbReference>
<protein>
    <submittedName>
        <fullName evidence="5">Unannotated protein</fullName>
    </submittedName>
</protein>
<proteinExistence type="predicted"/>
<dbReference type="InterPro" id="IPR036390">
    <property type="entry name" value="WH_DNA-bd_sf"/>
</dbReference>
<reference evidence="5" key="1">
    <citation type="submission" date="2020-05" db="EMBL/GenBank/DDBJ databases">
        <authorList>
            <person name="Chiriac C."/>
            <person name="Salcher M."/>
            <person name="Ghai R."/>
            <person name="Kavagutti S V."/>
        </authorList>
    </citation>
    <scope>NUCLEOTIDE SEQUENCE</scope>
</reference>
<dbReference type="PANTHER" id="PTHR43537">
    <property type="entry name" value="TRANSCRIPTIONAL REGULATOR, GNTR FAMILY"/>
    <property type="match status" value="1"/>
</dbReference>
<dbReference type="PROSITE" id="PS50949">
    <property type="entry name" value="HTH_GNTR"/>
    <property type="match status" value="1"/>
</dbReference>
<dbReference type="EMBL" id="CAFBLO010000014">
    <property type="protein sequence ID" value="CAB4861463.1"/>
    <property type="molecule type" value="Genomic_DNA"/>
</dbReference>
<dbReference type="SMART" id="SM00895">
    <property type="entry name" value="FCD"/>
    <property type="match status" value="1"/>
</dbReference>
<dbReference type="CDD" id="cd07377">
    <property type="entry name" value="WHTH_GntR"/>
    <property type="match status" value="1"/>
</dbReference>
<evidence type="ECO:0000313" key="5">
    <source>
        <dbReference type="EMBL" id="CAB4861463.1"/>
    </source>
</evidence>
<dbReference type="SUPFAM" id="SSF46785">
    <property type="entry name" value="Winged helix' DNA-binding domain"/>
    <property type="match status" value="1"/>
</dbReference>
<keyword evidence="3" id="KW-0804">Transcription</keyword>
<gene>
    <name evidence="5" type="ORF">UFOPK3364_00269</name>
</gene>
<dbReference type="SMART" id="SM00345">
    <property type="entry name" value="HTH_GNTR"/>
    <property type="match status" value="1"/>
</dbReference>
<dbReference type="Pfam" id="PF00392">
    <property type="entry name" value="GntR"/>
    <property type="match status" value="1"/>
</dbReference>
<evidence type="ECO:0000259" key="4">
    <source>
        <dbReference type="PROSITE" id="PS50949"/>
    </source>
</evidence>
<dbReference type="Gene3D" id="1.20.120.530">
    <property type="entry name" value="GntR ligand-binding domain-like"/>
    <property type="match status" value="1"/>
</dbReference>
<sequence>MSARDDKILAPRSVATVPQPFIRSRSTRVESLRPAVAVLSLPNQIHDLLEDAIIHGDIEPGSRLLADDIALEFGVSRIPVREALSSLHQAGWVHIRPRYGAYVSQRSLRELTHLFEARAGLEAEIAGLAASRRTPDDIETLRRVVKRSVSAADADDVEAAFHASVDFNVAVRVSAQNDVLAAISLALEKRARFYFYPIAKTLAGDWAQRQKILVDIIESGDSALASECARDHMMGTGEDVIRLLDLDSDN</sequence>
<dbReference type="InterPro" id="IPR036388">
    <property type="entry name" value="WH-like_DNA-bd_sf"/>
</dbReference>
<keyword evidence="1" id="KW-0805">Transcription regulation</keyword>
<dbReference type="Gene3D" id="1.10.10.10">
    <property type="entry name" value="Winged helix-like DNA-binding domain superfamily/Winged helix DNA-binding domain"/>
    <property type="match status" value="1"/>
</dbReference>
<dbReference type="InterPro" id="IPR011711">
    <property type="entry name" value="GntR_C"/>
</dbReference>
<dbReference type="PANTHER" id="PTHR43537:SF45">
    <property type="entry name" value="GNTR FAMILY REGULATORY PROTEIN"/>
    <property type="match status" value="1"/>
</dbReference>
<evidence type="ECO:0000256" key="2">
    <source>
        <dbReference type="ARBA" id="ARBA00023125"/>
    </source>
</evidence>
<organism evidence="5">
    <name type="scientific">freshwater metagenome</name>
    <dbReference type="NCBI Taxonomy" id="449393"/>
    <lineage>
        <taxon>unclassified sequences</taxon>
        <taxon>metagenomes</taxon>
        <taxon>ecological metagenomes</taxon>
    </lineage>
</organism>
<evidence type="ECO:0000256" key="3">
    <source>
        <dbReference type="ARBA" id="ARBA00023163"/>
    </source>
</evidence>
<name>A0A6J7D2W7_9ZZZZ</name>
<dbReference type="AlphaFoldDB" id="A0A6J7D2W7"/>